<evidence type="ECO:0000256" key="1">
    <source>
        <dbReference type="ARBA" id="ARBA00004127"/>
    </source>
</evidence>
<dbReference type="InterPro" id="IPR007263">
    <property type="entry name" value="DCC1-like"/>
</dbReference>
<dbReference type="RefSeq" id="WP_380042150.1">
    <property type="nucleotide sequence ID" value="NZ_JBHSEH010000028.1"/>
</dbReference>
<evidence type="ECO:0000256" key="4">
    <source>
        <dbReference type="ARBA" id="ARBA00023136"/>
    </source>
</evidence>
<evidence type="ECO:0000313" key="8">
    <source>
        <dbReference type="Proteomes" id="UP001595998"/>
    </source>
</evidence>
<evidence type="ECO:0000256" key="5">
    <source>
        <dbReference type="SAM" id="Phobius"/>
    </source>
</evidence>
<evidence type="ECO:0000256" key="3">
    <source>
        <dbReference type="ARBA" id="ARBA00022989"/>
    </source>
</evidence>
<feature type="domain" description="HTTM-like" evidence="6">
    <location>
        <begin position="11"/>
        <end position="299"/>
    </location>
</feature>
<keyword evidence="3 5" id="KW-1133">Transmembrane helix</keyword>
<dbReference type="Proteomes" id="UP001595998">
    <property type="component" value="Unassembled WGS sequence"/>
</dbReference>
<protein>
    <submittedName>
        <fullName evidence="7">HTTM domain-containing protein</fullName>
    </submittedName>
</protein>
<comment type="caution">
    <text evidence="7">The sequence shown here is derived from an EMBL/GenBank/DDBJ whole genome shotgun (WGS) entry which is preliminary data.</text>
</comment>
<organism evidence="7 8">
    <name type="scientific">Deinococcus navajonensis</name>
    <dbReference type="NCBI Taxonomy" id="309884"/>
    <lineage>
        <taxon>Bacteria</taxon>
        <taxon>Thermotogati</taxon>
        <taxon>Deinococcota</taxon>
        <taxon>Deinococci</taxon>
        <taxon>Deinococcales</taxon>
        <taxon>Deinococcaceae</taxon>
        <taxon>Deinococcus</taxon>
    </lineage>
</organism>
<dbReference type="PANTHER" id="PTHR39535:SF2">
    <property type="entry name" value="HTTM DOMAIN-CONTAINING PROTEIN"/>
    <property type="match status" value="1"/>
</dbReference>
<dbReference type="InterPro" id="IPR052964">
    <property type="entry name" value="Sporulation_signal_mat"/>
</dbReference>
<gene>
    <name evidence="7" type="ORF">ACFOZ9_17585</name>
</gene>
<dbReference type="Pfam" id="PF04134">
    <property type="entry name" value="DCC1-like"/>
    <property type="match status" value="1"/>
</dbReference>
<feature type="transmembrane region" description="Helical" evidence="5">
    <location>
        <begin position="21"/>
        <end position="41"/>
    </location>
</feature>
<feature type="transmembrane region" description="Helical" evidence="5">
    <location>
        <begin position="61"/>
        <end position="84"/>
    </location>
</feature>
<feature type="transmembrane region" description="Helical" evidence="5">
    <location>
        <begin position="233"/>
        <end position="254"/>
    </location>
</feature>
<comment type="subcellular location">
    <subcellularLocation>
        <location evidence="1">Endomembrane system</location>
        <topology evidence="1">Multi-pass membrane protein</topology>
    </subcellularLocation>
</comment>
<dbReference type="InterPro" id="IPR011020">
    <property type="entry name" value="HTTM-like"/>
</dbReference>
<evidence type="ECO:0000259" key="6">
    <source>
        <dbReference type="SMART" id="SM00752"/>
    </source>
</evidence>
<dbReference type="PANTHER" id="PTHR39535">
    <property type="entry name" value="SPORULATION-DELAYING PROTEIN SDPB"/>
    <property type="match status" value="1"/>
</dbReference>
<keyword evidence="8" id="KW-1185">Reference proteome</keyword>
<dbReference type="EMBL" id="JBHSEH010000028">
    <property type="protein sequence ID" value="MFC4428021.1"/>
    <property type="molecule type" value="Genomic_DNA"/>
</dbReference>
<dbReference type="SMART" id="SM00752">
    <property type="entry name" value="HTTM"/>
    <property type="match status" value="1"/>
</dbReference>
<feature type="transmembrane region" description="Helical" evidence="5">
    <location>
        <begin position="91"/>
        <end position="117"/>
    </location>
</feature>
<evidence type="ECO:0000256" key="2">
    <source>
        <dbReference type="ARBA" id="ARBA00022692"/>
    </source>
</evidence>
<feature type="transmembrane region" description="Helical" evidence="5">
    <location>
        <begin position="129"/>
        <end position="149"/>
    </location>
</feature>
<evidence type="ECO:0000313" key="7">
    <source>
        <dbReference type="EMBL" id="MFC4428021.1"/>
    </source>
</evidence>
<proteinExistence type="predicted"/>
<dbReference type="Pfam" id="PF05090">
    <property type="entry name" value="HTTM"/>
    <property type="match status" value="1"/>
</dbReference>
<reference evidence="8" key="1">
    <citation type="journal article" date="2019" name="Int. J. Syst. Evol. Microbiol.">
        <title>The Global Catalogue of Microorganisms (GCM) 10K type strain sequencing project: providing services to taxonomists for standard genome sequencing and annotation.</title>
        <authorList>
            <consortium name="The Broad Institute Genomics Platform"/>
            <consortium name="The Broad Institute Genome Sequencing Center for Infectious Disease"/>
            <person name="Wu L."/>
            <person name="Ma J."/>
        </authorList>
    </citation>
    <scope>NUCLEOTIDE SEQUENCE [LARGE SCALE GENOMIC DNA]</scope>
    <source>
        <strain evidence="8">CCUG 56029</strain>
    </source>
</reference>
<keyword evidence="2 5" id="KW-0812">Transmembrane</keyword>
<dbReference type="InterPro" id="IPR053934">
    <property type="entry name" value="HTTM_dom"/>
</dbReference>
<name>A0ABV8XSZ6_9DEIO</name>
<sequence>MHRPVTVDLLPWQLDLRSLGLFRILLAVGVLLDVMGRAPLLRDWYTDAGVLPRAVADQATAAYLAGGAHLGFFALSGSLAWGALGMSLTALLALSLLLGFRSRLSALLLAFMVWSYHLRAPLLTNGGDLVLQFSLIWAALLPIGARFSLDRGWSAVFGHRGNTGEASTPGTTRWSGIAGLALTLQVGITYVYNGLQKTDPAWENGTAIGKIFNQGMYSRQPFSEVIGWLPEPVLRVMTSGVVGFEIMAFALLLVPVQGVRLLTVAALMLLHLSFALTMTIGLFPLYCIAWLAALLPPLAWSRARQGSGWTVFYDGGCSFCRRVALGLMGLSGMEHAALREAQSDELANARVKHTWTVRPPGGRDATRFSGVLAVLRAGPWAPVAWVMTLVQGLGNRLYDVIADNRHRLWKAVRRLHGEQLMPGRISGGVAAALLALVLSVTGAEYLGLLTAPVKHDLQKVGLYQQWRMFTGPSFAAGHFMVRVTLADGRQVDLWRRDVAGQGDQVVLSRQAVLPQTYGGRWWTWQDEYLRRFVITFADDPSQRRLLGPLVQRACNTWNAQHSLRALKVEAVFVRYPLEGGVKPETFWQERCP</sequence>
<feature type="transmembrane region" description="Helical" evidence="5">
    <location>
        <begin position="274"/>
        <end position="295"/>
    </location>
</feature>
<accession>A0ABV8XSZ6</accession>
<keyword evidence="4 5" id="KW-0472">Membrane</keyword>